<protein>
    <recommendedName>
        <fullName evidence="1">Reverse transcriptase domain-containing protein</fullName>
    </recommendedName>
</protein>
<dbReference type="Proteomes" id="UP001333110">
    <property type="component" value="Unassembled WGS sequence"/>
</dbReference>
<dbReference type="PANTHER" id="PTHR33332">
    <property type="entry name" value="REVERSE TRANSCRIPTASE DOMAIN-CONTAINING PROTEIN"/>
    <property type="match status" value="1"/>
</dbReference>
<keyword evidence="3" id="KW-1185">Reference proteome</keyword>
<evidence type="ECO:0000313" key="2">
    <source>
        <dbReference type="EMBL" id="KAK4829848.1"/>
    </source>
</evidence>
<dbReference type="EMBL" id="JAUNZN010000001">
    <property type="protein sequence ID" value="KAK4829848.1"/>
    <property type="molecule type" value="Genomic_DNA"/>
</dbReference>
<name>A0AAN7SIT7_MYCAM</name>
<feature type="domain" description="Reverse transcriptase" evidence="1">
    <location>
        <begin position="38"/>
        <end position="141"/>
    </location>
</feature>
<proteinExistence type="predicted"/>
<dbReference type="AlphaFoldDB" id="A0AAN7SIT7"/>
<gene>
    <name evidence="2" type="ORF">QYF61_007119</name>
</gene>
<accession>A0AAN7SIT7</accession>
<sequence length="143" mass="16470">MTLRSPGVPLYERSTAERICTGADRLCDLTFLPKMEDSVNYRPVSLTSIPCKVMEQLILETISRHLKDKKIIRSSQHEFTKEKSCLTNPISFLQWKDCLAEGKAVDIVYPEFSKSFNTVSCETLIEKLMKHGLDEQTVRWIEN</sequence>
<organism evidence="2 3">
    <name type="scientific">Mycteria americana</name>
    <name type="common">Wood stork</name>
    <dbReference type="NCBI Taxonomy" id="33587"/>
    <lineage>
        <taxon>Eukaryota</taxon>
        <taxon>Metazoa</taxon>
        <taxon>Chordata</taxon>
        <taxon>Craniata</taxon>
        <taxon>Vertebrata</taxon>
        <taxon>Euteleostomi</taxon>
        <taxon>Archelosauria</taxon>
        <taxon>Archosauria</taxon>
        <taxon>Dinosauria</taxon>
        <taxon>Saurischia</taxon>
        <taxon>Theropoda</taxon>
        <taxon>Coelurosauria</taxon>
        <taxon>Aves</taxon>
        <taxon>Neognathae</taxon>
        <taxon>Neoaves</taxon>
        <taxon>Aequornithes</taxon>
        <taxon>Ciconiiformes</taxon>
        <taxon>Ciconiidae</taxon>
        <taxon>Mycteria</taxon>
    </lineage>
</organism>
<evidence type="ECO:0000313" key="3">
    <source>
        <dbReference type="Proteomes" id="UP001333110"/>
    </source>
</evidence>
<dbReference type="InterPro" id="IPR000477">
    <property type="entry name" value="RT_dom"/>
</dbReference>
<dbReference type="Pfam" id="PF00078">
    <property type="entry name" value="RVT_1"/>
    <property type="match status" value="1"/>
</dbReference>
<comment type="caution">
    <text evidence="2">The sequence shown here is derived from an EMBL/GenBank/DDBJ whole genome shotgun (WGS) entry which is preliminary data.</text>
</comment>
<evidence type="ECO:0000259" key="1">
    <source>
        <dbReference type="Pfam" id="PF00078"/>
    </source>
</evidence>
<reference evidence="2 3" key="1">
    <citation type="journal article" date="2023" name="J. Hered.">
        <title>Chromosome-level genome of the wood stork (Mycteria americana) provides insight into avian chromosome evolution.</title>
        <authorList>
            <person name="Flamio R. Jr."/>
            <person name="Ramstad K.M."/>
        </authorList>
    </citation>
    <scope>NUCLEOTIDE SEQUENCE [LARGE SCALE GENOMIC DNA]</scope>
    <source>
        <strain evidence="2">JAX WOST 10</strain>
    </source>
</reference>